<dbReference type="NCBIfam" id="TIGR01068">
    <property type="entry name" value="thioredoxin"/>
    <property type="match status" value="1"/>
</dbReference>
<dbReference type="PRINTS" id="PR00421">
    <property type="entry name" value="THIOREDOXIN"/>
</dbReference>
<dbReference type="FunFam" id="3.40.30.10:FF:000001">
    <property type="entry name" value="Thioredoxin"/>
    <property type="match status" value="1"/>
</dbReference>
<evidence type="ECO:0000256" key="5">
    <source>
        <dbReference type="ARBA" id="ARBA00023157"/>
    </source>
</evidence>
<dbReference type="PROSITE" id="PS00194">
    <property type="entry name" value="THIOREDOXIN_1"/>
    <property type="match status" value="1"/>
</dbReference>
<dbReference type="EMBL" id="PVZS01000026">
    <property type="protein sequence ID" value="PSC03408.1"/>
    <property type="molecule type" value="Genomic_DNA"/>
</dbReference>
<organism evidence="9 10">
    <name type="scientific">Alsobacter soli</name>
    <dbReference type="NCBI Taxonomy" id="2109933"/>
    <lineage>
        <taxon>Bacteria</taxon>
        <taxon>Pseudomonadati</taxon>
        <taxon>Pseudomonadota</taxon>
        <taxon>Alphaproteobacteria</taxon>
        <taxon>Hyphomicrobiales</taxon>
        <taxon>Alsobacteraceae</taxon>
        <taxon>Alsobacter</taxon>
    </lineage>
</organism>
<reference evidence="10" key="1">
    <citation type="submission" date="2018-03" db="EMBL/GenBank/DDBJ databases">
        <authorList>
            <person name="Sun L."/>
            <person name="Liu H."/>
            <person name="Chen W."/>
            <person name="Huang K."/>
            <person name="Liu W."/>
            <person name="Gao X."/>
        </authorList>
    </citation>
    <scope>NUCLEOTIDE SEQUENCE [LARGE SCALE GENOMIC DNA]</scope>
    <source>
        <strain evidence="10">SH9</strain>
    </source>
</reference>
<dbReference type="RefSeq" id="WP_106338923.1">
    <property type="nucleotide sequence ID" value="NZ_PVZS01000026.1"/>
</dbReference>
<dbReference type="NCBIfam" id="NF008229">
    <property type="entry name" value="PRK10996.1"/>
    <property type="match status" value="1"/>
</dbReference>
<dbReference type="SUPFAM" id="SSF52833">
    <property type="entry name" value="Thioredoxin-like"/>
    <property type="match status" value="1"/>
</dbReference>
<dbReference type="InterPro" id="IPR049299">
    <property type="entry name" value="Thio2_N"/>
</dbReference>
<dbReference type="GO" id="GO:0015035">
    <property type="term" value="F:protein-disulfide reductase activity"/>
    <property type="evidence" value="ECO:0007669"/>
    <property type="project" value="UniProtKB-UniRule"/>
</dbReference>
<evidence type="ECO:0000259" key="8">
    <source>
        <dbReference type="PROSITE" id="PS51352"/>
    </source>
</evidence>
<accession>A0A2T1HP18</accession>
<evidence type="ECO:0000256" key="1">
    <source>
        <dbReference type="ARBA" id="ARBA00008987"/>
    </source>
</evidence>
<dbReference type="PANTHER" id="PTHR45663">
    <property type="entry name" value="GEO12009P1"/>
    <property type="match status" value="1"/>
</dbReference>
<proteinExistence type="inferred from homology"/>
<sequence>MSASMHVVCPQCDQVNRIAADRPAAQAVCGRCQAQLFQGRPVELDAKRFEKHVARSDLPLIVDFWAPWCGPCRAMAPVFERAAKDLEPRARFVKVNVDENPEAAARFGVRGIPALFALQHGKVAAQQAGLADERLLRSWVDSLAPR</sequence>
<protein>
    <recommendedName>
        <fullName evidence="7">Thioredoxin</fullName>
    </recommendedName>
</protein>
<evidence type="ECO:0000256" key="3">
    <source>
        <dbReference type="ARBA" id="ARBA00022723"/>
    </source>
</evidence>
<evidence type="ECO:0000256" key="7">
    <source>
        <dbReference type="NCBIfam" id="TIGR01068"/>
    </source>
</evidence>
<name>A0A2T1HP18_9HYPH</name>
<feature type="domain" description="Thioredoxin" evidence="8">
    <location>
        <begin position="18"/>
        <end position="145"/>
    </location>
</feature>
<comment type="caution">
    <text evidence="9">The sequence shown here is derived from an EMBL/GenBank/DDBJ whole genome shotgun (WGS) entry which is preliminary data.</text>
</comment>
<evidence type="ECO:0000313" key="10">
    <source>
        <dbReference type="Proteomes" id="UP000239772"/>
    </source>
</evidence>
<keyword evidence="5" id="KW-1015">Disulfide bond</keyword>
<dbReference type="InterPro" id="IPR005746">
    <property type="entry name" value="Thioredoxin"/>
</dbReference>
<dbReference type="AlphaFoldDB" id="A0A2T1HP18"/>
<evidence type="ECO:0000256" key="6">
    <source>
        <dbReference type="ARBA" id="ARBA00023284"/>
    </source>
</evidence>
<comment type="similarity">
    <text evidence="1">Belongs to the thioredoxin family.</text>
</comment>
<dbReference type="PANTHER" id="PTHR45663:SF11">
    <property type="entry name" value="GEO12009P1"/>
    <property type="match status" value="1"/>
</dbReference>
<dbReference type="GO" id="GO:0005829">
    <property type="term" value="C:cytosol"/>
    <property type="evidence" value="ECO:0007669"/>
    <property type="project" value="TreeGrafter"/>
</dbReference>
<dbReference type="OrthoDB" id="9790390at2"/>
<dbReference type="Gene3D" id="3.40.30.10">
    <property type="entry name" value="Glutaredoxin"/>
    <property type="match status" value="1"/>
</dbReference>
<keyword evidence="3" id="KW-0479">Metal-binding</keyword>
<gene>
    <name evidence="9" type="ORF">SLNSH_19270</name>
</gene>
<dbReference type="InterPro" id="IPR013766">
    <property type="entry name" value="Thioredoxin_domain"/>
</dbReference>
<dbReference type="Pfam" id="PF21352">
    <property type="entry name" value="Zn_ribbon_Thio2"/>
    <property type="match status" value="1"/>
</dbReference>
<keyword evidence="6" id="KW-0676">Redox-active center</keyword>
<dbReference type="Pfam" id="PF00085">
    <property type="entry name" value="Thioredoxin"/>
    <property type="match status" value="1"/>
</dbReference>
<dbReference type="InterPro" id="IPR036249">
    <property type="entry name" value="Thioredoxin-like_sf"/>
</dbReference>
<evidence type="ECO:0000256" key="4">
    <source>
        <dbReference type="ARBA" id="ARBA00022982"/>
    </source>
</evidence>
<keyword evidence="2" id="KW-0813">Transport</keyword>
<dbReference type="Gene3D" id="2.30.30.380">
    <property type="entry name" value="Zn-finger domain of Sec23/24"/>
    <property type="match status" value="1"/>
</dbReference>
<evidence type="ECO:0000313" key="9">
    <source>
        <dbReference type="EMBL" id="PSC03408.1"/>
    </source>
</evidence>
<evidence type="ECO:0000256" key="2">
    <source>
        <dbReference type="ARBA" id="ARBA00022448"/>
    </source>
</evidence>
<keyword evidence="10" id="KW-1185">Reference proteome</keyword>
<dbReference type="PROSITE" id="PS51352">
    <property type="entry name" value="THIOREDOXIN_2"/>
    <property type="match status" value="1"/>
</dbReference>
<dbReference type="GO" id="GO:0046872">
    <property type="term" value="F:metal ion binding"/>
    <property type="evidence" value="ECO:0007669"/>
    <property type="project" value="UniProtKB-KW"/>
</dbReference>
<dbReference type="Proteomes" id="UP000239772">
    <property type="component" value="Unassembled WGS sequence"/>
</dbReference>
<keyword evidence="4" id="KW-0249">Electron transport</keyword>
<dbReference type="CDD" id="cd02947">
    <property type="entry name" value="TRX_family"/>
    <property type="match status" value="1"/>
</dbReference>
<dbReference type="InterPro" id="IPR017937">
    <property type="entry name" value="Thioredoxin_CS"/>
</dbReference>
<dbReference type="GO" id="GO:0045454">
    <property type="term" value="P:cell redox homeostasis"/>
    <property type="evidence" value="ECO:0007669"/>
    <property type="project" value="TreeGrafter"/>
</dbReference>